<reference evidence="2 3" key="1">
    <citation type="submission" date="2017-03" db="EMBL/GenBank/DDBJ databases">
        <title>Genome Survey of Euroglyphus maynei.</title>
        <authorList>
            <person name="Arlian L.G."/>
            <person name="Morgan M.S."/>
            <person name="Rider S.D."/>
        </authorList>
    </citation>
    <scope>NUCLEOTIDE SEQUENCE [LARGE SCALE GENOMIC DNA]</scope>
    <source>
        <strain evidence="2">Arlian Lab</strain>
        <tissue evidence="2">Whole body</tissue>
    </source>
</reference>
<evidence type="ECO:0000313" key="2">
    <source>
        <dbReference type="EMBL" id="OTF79467.1"/>
    </source>
</evidence>
<proteinExistence type="predicted"/>
<feature type="compositionally biased region" description="Low complexity" evidence="1">
    <location>
        <begin position="131"/>
        <end position="147"/>
    </location>
</feature>
<evidence type="ECO:0000313" key="3">
    <source>
        <dbReference type="Proteomes" id="UP000194236"/>
    </source>
</evidence>
<dbReference type="AlphaFoldDB" id="A0A1Y3BH41"/>
<dbReference type="SUPFAM" id="SSF50630">
    <property type="entry name" value="Acid proteases"/>
    <property type="match status" value="1"/>
</dbReference>
<evidence type="ECO:0008006" key="4">
    <source>
        <dbReference type="Google" id="ProtNLM"/>
    </source>
</evidence>
<sequence length="263" mass="29712">KKTNPTNLNLEILERNKQQNRTSSNSGFNQRGNRERNMLDILANADPSNSRYYRDISKCYFCHEEHASRFCNLTIEERKQKLEQRQICTKCLKAGHKADGCLNPIKCFKCNGEHPVNLCDSHTEPKRLMQSTSEPSTSNSSPPEVNTINLPNTGLTKIQIAINNNECFALFDSGSTNCVMSEEMMKNLNLKLNHEKVRINQAAISGMTIGTVTVNLQIGIKSQNQKFYVFPGLYHLILGVDAMSTFDLIRDPKGNILQATDRK</sequence>
<organism evidence="2 3">
    <name type="scientific">Euroglyphus maynei</name>
    <name type="common">Mayne's house dust mite</name>
    <dbReference type="NCBI Taxonomy" id="6958"/>
    <lineage>
        <taxon>Eukaryota</taxon>
        <taxon>Metazoa</taxon>
        <taxon>Ecdysozoa</taxon>
        <taxon>Arthropoda</taxon>
        <taxon>Chelicerata</taxon>
        <taxon>Arachnida</taxon>
        <taxon>Acari</taxon>
        <taxon>Acariformes</taxon>
        <taxon>Sarcoptiformes</taxon>
        <taxon>Astigmata</taxon>
        <taxon>Psoroptidia</taxon>
        <taxon>Analgoidea</taxon>
        <taxon>Pyroglyphidae</taxon>
        <taxon>Pyroglyphinae</taxon>
        <taxon>Euroglyphus</taxon>
    </lineage>
</organism>
<protein>
    <recommendedName>
        <fullName evidence="4">Peptidase A2 domain-containing protein</fullName>
    </recommendedName>
</protein>
<gene>
    <name evidence="2" type="ORF">BLA29_006277</name>
</gene>
<dbReference type="InterPro" id="IPR021109">
    <property type="entry name" value="Peptidase_aspartic_dom_sf"/>
</dbReference>
<accession>A0A1Y3BH41</accession>
<keyword evidence="3" id="KW-1185">Reference proteome</keyword>
<name>A0A1Y3BH41_EURMA</name>
<evidence type="ECO:0000256" key="1">
    <source>
        <dbReference type="SAM" id="MobiDB-lite"/>
    </source>
</evidence>
<dbReference type="PANTHER" id="PTHR47331">
    <property type="entry name" value="PHD-TYPE DOMAIN-CONTAINING PROTEIN"/>
    <property type="match status" value="1"/>
</dbReference>
<dbReference type="PANTHER" id="PTHR47331:SF5">
    <property type="entry name" value="RIBONUCLEASE H"/>
    <property type="match status" value="1"/>
</dbReference>
<comment type="caution">
    <text evidence="2">The sequence shown here is derived from an EMBL/GenBank/DDBJ whole genome shotgun (WGS) entry which is preliminary data.</text>
</comment>
<dbReference type="OrthoDB" id="10071960at2759"/>
<dbReference type="EMBL" id="MUJZ01022975">
    <property type="protein sequence ID" value="OTF79467.1"/>
    <property type="molecule type" value="Genomic_DNA"/>
</dbReference>
<dbReference type="Pfam" id="PF13975">
    <property type="entry name" value="gag-asp_proteas"/>
    <property type="match status" value="1"/>
</dbReference>
<dbReference type="CDD" id="cd00303">
    <property type="entry name" value="retropepsin_like"/>
    <property type="match status" value="1"/>
</dbReference>
<dbReference type="Proteomes" id="UP000194236">
    <property type="component" value="Unassembled WGS sequence"/>
</dbReference>
<feature type="non-terminal residue" evidence="2">
    <location>
        <position position="1"/>
    </location>
</feature>
<feature type="region of interest" description="Disordered" evidence="1">
    <location>
        <begin position="127"/>
        <end position="148"/>
    </location>
</feature>
<dbReference type="Gene3D" id="2.40.70.10">
    <property type="entry name" value="Acid Proteases"/>
    <property type="match status" value="1"/>
</dbReference>